<evidence type="ECO:0000256" key="3">
    <source>
        <dbReference type="ARBA" id="ARBA00005735"/>
    </source>
</evidence>
<reference evidence="14" key="2">
    <citation type="submission" date="2020-11" db="EMBL/GenBank/DDBJ databases">
        <authorList>
            <person name="McCartney M.A."/>
            <person name="Auch B."/>
            <person name="Kono T."/>
            <person name="Mallez S."/>
            <person name="Becker A."/>
            <person name="Gohl D.M."/>
            <person name="Silverstein K.A.T."/>
            <person name="Koren S."/>
            <person name="Bechman K.B."/>
            <person name="Herman A."/>
            <person name="Abrahante J.E."/>
            <person name="Garbe J."/>
        </authorList>
    </citation>
    <scope>NUCLEOTIDE SEQUENCE</scope>
    <source>
        <strain evidence="14">Duluth1</strain>
        <tissue evidence="14">Whole animal</tissue>
    </source>
</reference>
<evidence type="ECO:0000256" key="11">
    <source>
        <dbReference type="RuleBase" id="RU368121"/>
    </source>
</evidence>
<keyword evidence="8" id="KW-1133">Transmembrane helix</keyword>
<gene>
    <name evidence="14" type="ORF">DPMN_177094</name>
</gene>
<evidence type="ECO:0000259" key="13">
    <source>
        <dbReference type="Pfam" id="PF13733"/>
    </source>
</evidence>
<dbReference type="PRINTS" id="PR02050">
    <property type="entry name" value="B14GALTRFASE"/>
</dbReference>
<evidence type="ECO:0000256" key="1">
    <source>
        <dbReference type="ARBA" id="ARBA00004606"/>
    </source>
</evidence>
<evidence type="ECO:0000256" key="7">
    <source>
        <dbReference type="ARBA" id="ARBA00022968"/>
    </source>
</evidence>
<keyword evidence="4 11" id="KW-0328">Glycosyltransferase</keyword>
<dbReference type="GO" id="GO:0005794">
    <property type="term" value="C:Golgi apparatus"/>
    <property type="evidence" value="ECO:0007669"/>
    <property type="project" value="TreeGrafter"/>
</dbReference>
<keyword evidence="5 11" id="KW-0808">Transferase</keyword>
<dbReference type="InterPro" id="IPR027791">
    <property type="entry name" value="Galactosyl_T_C"/>
</dbReference>
<dbReference type="PANTHER" id="PTHR19300:SF57">
    <property type="entry name" value="BETA-1,4-N-ACETYLGALACTOSAMINYLTRANSFERASE"/>
    <property type="match status" value="1"/>
</dbReference>
<comment type="subcellular location">
    <subcellularLocation>
        <location evidence="1">Membrane</location>
        <topology evidence="1">Single-pass type II membrane protein</topology>
    </subcellularLocation>
</comment>
<feature type="domain" description="Galactosyltransferase C-terminal" evidence="12">
    <location>
        <begin position="224"/>
        <end position="299"/>
    </location>
</feature>
<dbReference type="Pfam" id="PF13733">
    <property type="entry name" value="Glyco_transf_7N"/>
    <property type="match status" value="1"/>
</dbReference>
<keyword evidence="15" id="KW-1185">Reference proteome</keyword>
<comment type="function">
    <text evidence="11">Catalyses the transfer of galactose onto proteins or lipids.</text>
</comment>
<evidence type="ECO:0000256" key="2">
    <source>
        <dbReference type="ARBA" id="ARBA00004922"/>
    </source>
</evidence>
<evidence type="ECO:0000256" key="6">
    <source>
        <dbReference type="ARBA" id="ARBA00022692"/>
    </source>
</evidence>
<reference evidence="14" key="1">
    <citation type="journal article" date="2019" name="bioRxiv">
        <title>The Genome of the Zebra Mussel, Dreissena polymorpha: A Resource for Invasive Species Research.</title>
        <authorList>
            <person name="McCartney M.A."/>
            <person name="Auch B."/>
            <person name="Kono T."/>
            <person name="Mallez S."/>
            <person name="Zhang Y."/>
            <person name="Obille A."/>
            <person name="Becker A."/>
            <person name="Abrahante J.E."/>
            <person name="Garbe J."/>
            <person name="Badalamenti J.P."/>
            <person name="Herman A."/>
            <person name="Mangelson H."/>
            <person name="Liachko I."/>
            <person name="Sullivan S."/>
            <person name="Sone E.D."/>
            <person name="Koren S."/>
            <person name="Silverstein K.A.T."/>
            <person name="Beckman K.B."/>
            <person name="Gohl D.M."/>
        </authorList>
    </citation>
    <scope>NUCLEOTIDE SEQUENCE</scope>
    <source>
        <strain evidence="14">Duluth1</strain>
        <tissue evidence="14">Whole animal</tissue>
    </source>
</reference>
<feature type="domain" description="Galactosyltransferase N-terminal" evidence="13">
    <location>
        <begin position="114"/>
        <end position="219"/>
    </location>
</feature>
<dbReference type="AlphaFoldDB" id="A0A9D4E9N9"/>
<comment type="similarity">
    <text evidence="3 11">Belongs to the glycosyltransferase 7 family.</text>
</comment>
<dbReference type="InterPro" id="IPR029044">
    <property type="entry name" value="Nucleotide-diphossugar_trans"/>
</dbReference>
<evidence type="ECO:0000256" key="5">
    <source>
        <dbReference type="ARBA" id="ARBA00022679"/>
    </source>
</evidence>
<name>A0A9D4E9N9_DREPO</name>
<proteinExistence type="inferred from homology"/>
<keyword evidence="6" id="KW-0812">Transmembrane</keyword>
<dbReference type="InterPro" id="IPR027995">
    <property type="entry name" value="Galactosyl_T_N"/>
</dbReference>
<evidence type="ECO:0000313" key="15">
    <source>
        <dbReference type="Proteomes" id="UP000828390"/>
    </source>
</evidence>
<organism evidence="14 15">
    <name type="scientific">Dreissena polymorpha</name>
    <name type="common">Zebra mussel</name>
    <name type="synonym">Mytilus polymorpha</name>
    <dbReference type="NCBI Taxonomy" id="45954"/>
    <lineage>
        <taxon>Eukaryota</taxon>
        <taxon>Metazoa</taxon>
        <taxon>Spiralia</taxon>
        <taxon>Lophotrochozoa</taxon>
        <taxon>Mollusca</taxon>
        <taxon>Bivalvia</taxon>
        <taxon>Autobranchia</taxon>
        <taxon>Heteroconchia</taxon>
        <taxon>Euheterodonta</taxon>
        <taxon>Imparidentia</taxon>
        <taxon>Neoheterodontei</taxon>
        <taxon>Myida</taxon>
        <taxon>Dreissenoidea</taxon>
        <taxon>Dreissenidae</taxon>
        <taxon>Dreissena</taxon>
    </lineage>
</organism>
<dbReference type="PANTHER" id="PTHR19300">
    <property type="entry name" value="BETA-1,4-GALACTOSYLTRANSFERASE"/>
    <property type="match status" value="1"/>
</dbReference>
<dbReference type="GO" id="GO:0016020">
    <property type="term" value="C:membrane"/>
    <property type="evidence" value="ECO:0007669"/>
    <property type="project" value="UniProtKB-SubCell"/>
</dbReference>
<dbReference type="InterPro" id="IPR003859">
    <property type="entry name" value="Galactosyl_T"/>
</dbReference>
<comment type="caution">
    <text evidence="14">The sequence shown here is derived from an EMBL/GenBank/DDBJ whole genome shotgun (WGS) entry which is preliminary data.</text>
</comment>
<comment type="pathway">
    <text evidence="2 11">Protein modification; protein glycosylation.</text>
</comment>
<keyword evidence="10 11" id="KW-0325">Glycoprotein</keyword>
<accession>A0A9D4E9N9</accession>
<evidence type="ECO:0000256" key="8">
    <source>
        <dbReference type="ARBA" id="ARBA00022989"/>
    </source>
</evidence>
<evidence type="ECO:0000313" key="14">
    <source>
        <dbReference type="EMBL" id="KAH3775688.1"/>
    </source>
</evidence>
<dbReference type="Pfam" id="PF02709">
    <property type="entry name" value="Glyco_transf_7C"/>
    <property type="match status" value="1"/>
</dbReference>
<dbReference type="Gene3D" id="3.90.550.10">
    <property type="entry name" value="Spore Coat Polysaccharide Biosynthesis Protein SpsA, Chain A"/>
    <property type="match status" value="1"/>
</dbReference>
<dbReference type="EMBL" id="JAIWYP010000009">
    <property type="protein sequence ID" value="KAH3775688.1"/>
    <property type="molecule type" value="Genomic_DNA"/>
</dbReference>
<keyword evidence="7 11" id="KW-0735">Signal-anchor</keyword>
<evidence type="ECO:0000259" key="12">
    <source>
        <dbReference type="Pfam" id="PF02709"/>
    </source>
</evidence>
<evidence type="ECO:0000256" key="10">
    <source>
        <dbReference type="ARBA" id="ARBA00023180"/>
    </source>
</evidence>
<evidence type="ECO:0000256" key="9">
    <source>
        <dbReference type="ARBA" id="ARBA00023136"/>
    </source>
</evidence>
<sequence length="378" mass="43419">MRILRRYGLRVKLLSLTVLLFGLVLLYSVFSDYCQHGSYDRKLHEDGDSLHYEYNTFDFLKDESALISSNERIRDGTRTVHKTEPCIIAADSLDGVWSKGGNISARDVYNVTSLRRVSAGGAYTPADCNPQEFVAVIIPYRNRRSNLRILLFYLHTFLQRQKIQYTIFVVELAYPTVFNRGILANVGYLTAKDIGRFTCYVIHDVDRLPTRDANLYRCSRQPHHLAVRSSKYGYALPYGHYIGGVIAFTPAQFEAINGFSNAYFGWGREDDDLRKRITSKGYTIERPDATVGVYEELPHPESDTANPNNPISDSLLFGAEKRMSSDGLNRVMYRRLALEFRHLYTWVYVNTSEIDVMKYIFFIDPDVKQAYAKLKKPS</sequence>
<dbReference type="EC" id="2.4.1.-" evidence="11"/>
<dbReference type="GO" id="GO:0005975">
    <property type="term" value="P:carbohydrate metabolic process"/>
    <property type="evidence" value="ECO:0007669"/>
    <property type="project" value="InterPro"/>
</dbReference>
<dbReference type="GO" id="GO:0008378">
    <property type="term" value="F:galactosyltransferase activity"/>
    <property type="evidence" value="ECO:0007669"/>
    <property type="project" value="TreeGrafter"/>
</dbReference>
<dbReference type="SUPFAM" id="SSF53448">
    <property type="entry name" value="Nucleotide-diphospho-sugar transferases"/>
    <property type="match status" value="1"/>
</dbReference>
<evidence type="ECO:0000256" key="4">
    <source>
        <dbReference type="ARBA" id="ARBA00022676"/>
    </source>
</evidence>
<dbReference type="Proteomes" id="UP000828390">
    <property type="component" value="Unassembled WGS sequence"/>
</dbReference>
<keyword evidence="9" id="KW-0472">Membrane</keyword>
<protein>
    <recommendedName>
        <fullName evidence="11">Beta-1,4-galactosyltransferase</fullName>
        <ecNumber evidence="11">2.4.1.-</ecNumber>
    </recommendedName>
</protein>